<proteinExistence type="predicted"/>
<organism evidence="2 3">
    <name type="scientific">Corynebacterium spheniscorum</name>
    <dbReference type="NCBI Taxonomy" id="185761"/>
    <lineage>
        <taxon>Bacteria</taxon>
        <taxon>Bacillati</taxon>
        <taxon>Actinomycetota</taxon>
        <taxon>Actinomycetes</taxon>
        <taxon>Mycobacteriales</taxon>
        <taxon>Corynebacteriaceae</taxon>
        <taxon>Corynebacterium</taxon>
    </lineage>
</organism>
<gene>
    <name evidence="2" type="ORF">SAMN05660282_00139</name>
</gene>
<dbReference type="STRING" id="185761.SAMN05660282_00139"/>
<accession>A0A1I2PMY6</accession>
<feature type="region of interest" description="Disordered" evidence="1">
    <location>
        <begin position="28"/>
        <end position="101"/>
    </location>
</feature>
<evidence type="ECO:0000313" key="3">
    <source>
        <dbReference type="Proteomes" id="UP000199065"/>
    </source>
</evidence>
<dbReference type="AlphaFoldDB" id="A0A1I2PMY6"/>
<keyword evidence="3" id="KW-1185">Reference proteome</keyword>
<dbReference type="RefSeq" id="WP_150363835.1">
    <property type="nucleotide sequence ID" value="NZ_FOPJ01000001.1"/>
</dbReference>
<reference evidence="2 3" key="1">
    <citation type="submission" date="2016-10" db="EMBL/GenBank/DDBJ databases">
        <authorList>
            <person name="de Groot N.N."/>
        </authorList>
    </citation>
    <scope>NUCLEOTIDE SEQUENCE [LARGE SCALE GENOMIC DNA]</scope>
    <source>
        <strain>J11</strain>
        <strain evidence="3">PG 39</strain>
    </source>
</reference>
<dbReference type="EMBL" id="FOPJ01000001">
    <property type="protein sequence ID" value="SFG17408.1"/>
    <property type="molecule type" value="Genomic_DNA"/>
</dbReference>
<evidence type="ECO:0000256" key="1">
    <source>
        <dbReference type="SAM" id="MobiDB-lite"/>
    </source>
</evidence>
<evidence type="ECO:0000313" key="2">
    <source>
        <dbReference type="EMBL" id="SFG17408.1"/>
    </source>
</evidence>
<protein>
    <submittedName>
        <fullName evidence="2">Uncharacterized protein</fullName>
    </submittedName>
</protein>
<name>A0A1I2PMY6_9CORY</name>
<sequence>MDFDTFIENFHKRLAQRLTEFDKALTEAQKTVDAAREKQAKNQSRTQAHSPERTPTHSPLGAPQGVPQSAPQGAPLDTPGMTTPPAARPRRGAVQGVLRKN</sequence>
<dbReference type="Proteomes" id="UP000199065">
    <property type="component" value="Unassembled WGS sequence"/>
</dbReference>